<comment type="caution">
    <text evidence="1">The sequence shown here is derived from an EMBL/GenBank/DDBJ whole genome shotgun (WGS) entry which is preliminary data.</text>
</comment>
<gene>
    <name evidence="1" type="ORF">LF01B1_06980</name>
</gene>
<dbReference type="AlphaFoldDB" id="A0ABD0AJR0"/>
<protein>
    <recommendedName>
        <fullName evidence="3">Oxidoreductase</fullName>
    </recommendedName>
</protein>
<evidence type="ECO:0000313" key="2">
    <source>
        <dbReference type="Proteomes" id="UP000653631"/>
    </source>
</evidence>
<accession>A0ABD0AJR0</accession>
<dbReference type="EMBL" id="BOLH01000005">
    <property type="protein sequence ID" value="GIC71683.1"/>
    <property type="molecule type" value="Genomic_DNA"/>
</dbReference>
<evidence type="ECO:0000313" key="1">
    <source>
        <dbReference type="EMBL" id="GIC71683.1"/>
    </source>
</evidence>
<organism evidence="1 2">
    <name type="scientific">Limosilactobacillus fermentum</name>
    <name type="common">Lactobacillus fermentum</name>
    <dbReference type="NCBI Taxonomy" id="1613"/>
    <lineage>
        <taxon>Bacteria</taxon>
        <taxon>Bacillati</taxon>
        <taxon>Bacillota</taxon>
        <taxon>Bacilli</taxon>
        <taxon>Lactobacillales</taxon>
        <taxon>Lactobacillaceae</taxon>
        <taxon>Limosilactobacillus</taxon>
    </lineage>
</organism>
<name>A0ABD0AJR0_LIMFE</name>
<reference evidence="1 2" key="1">
    <citation type="submission" date="2021-01" db="EMBL/GenBank/DDBJ databases">
        <title>Development of a method for detection of lactic acid bacteria that cause putrefactive shochu mash.</title>
        <authorList>
            <person name="Takashita H."/>
            <person name="Fujihara E."/>
            <person name="Takayama K."/>
            <person name="Yamamoto H."/>
            <person name="Mizutani M."/>
            <person name="Kajiwara Y."/>
        </authorList>
    </citation>
    <scope>NUCLEOTIDE SEQUENCE [LARGE SCALE GENOMIC DNA]</scope>
    <source>
        <strain evidence="1 2">01-B1</strain>
    </source>
</reference>
<proteinExistence type="predicted"/>
<dbReference type="Proteomes" id="UP000653631">
    <property type="component" value="Unassembled WGS sequence"/>
</dbReference>
<sequence>MHKAGWYHGENRPLPVDQARGVFYFKEVKTMPVKNGGKGYYFKTIVASRFETNSEKEELS</sequence>
<evidence type="ECO:0008006" key="3">
    <source>
        <dbReference type="Google" id="ProtNLM"/>
    </source>
</evidence>